<dbReference type="EMBL" id="BNAW01000016">
    <property type="protein sequence ID" value="GHG17725.1"/>
    <property type="molecule type" value="Genomic_DNA"/>
</dbReference>
<protein>
    <submittedName>
        <fullName evidence="1">Uncharacterized protein</fullName>
    </submittedName>
</protein>
<organism evidence="1 2">
    <name type="scientific">Amycolatopsis bullii</name>
    <dbReference type="NCBI Taxonomy" id="941987"/>
    <lineage>
        <taxon>Bacteria</taxon>
        <taxon>Bacillati</taxon>
        <taxon>Actinomycetota</taxon>
        <taxon>Actinomycetes</taxon>
        <taxon>Pseudonocardiales</taxon>
        <taxon>Pseudonocardiaceae</taxon>
        <taxon>Amycolatopsis</taxon>
    </lineage>
</organism>
<evidence type="ECO:0000313" key="1">
    <source>
        <dbReference type="EMBL" id="GHG17725.1"/>
    </source>
</evidence>
<comment type="caution">
    <text evidence="1">The sequence shown here is derived from an EMBL/GenBank/DDBJ whole genome shotgun (WGS) entry which is preliminary data.</text>
</comment>
<reference evidence="2" key="1">
    <citation type="journal article" date="2019" name="Int. J. Syst. Evol. Microbiol.">
        <title>The Global Catalogue of Microorganisms (GCM) 10K type strain sequencing project: providing services to taxonomists for standard genome sequencing and annotation.</title>
        <authorList>
            <consortium name="The Broad Institute Genomics Platform"/>
            <consortium name="The Broad Institute Genome Sequencing Center for Infectious Disease"/>
            <person name="Wu L."/>
            <person name="Ma J."/>
        </authorList>
    </citation>
    <scope>NUCLEOTIDE SEQUENCE [LARGE SCALE GENOMIC DNA]</scope>
    <source>
        <strain evidence="2">CGMCC 4.7680</strain>
    </source>
</reference>
<sequence>MVVSGHCCVSFVGGEMEGRATKLIDCKNCCLYGPREEAIAEAAPGWPIRDMILDAEG</sequence>
<proteinExistence type="predicted"/>
<name>A0ABQ3KDV3_9PSEU</name>
<keyword evidence="2" id="KW-1185">Reference proteome</keyword>
<accession>A0ABQ3KDV3</accession>
<gene>
    <name evidence="1" type="ORF">GCM10017567_40040</name>
</gene>
<evidence type="ECO:0000313" key="2">
    <source>
        <dbReference type="Proteomes" id="UP000649955"/>
    </source>
</evidence>
<dbReference type="Proteomes" id="UP000649955">
    <property type="component" value="Unassembled WGS sequence"/>
</dbReference>